<proteinExistence type="predicted"/>
<evidence type="ECO:0000313" key="4">
    <source>
        <dbReference type="EMBL" id="OPJ82215.1"/>
    </source>
</evidence>
<name>A0A1V4KCU7_PATFA</name>
<accession>A0A1V4KCU7</accession>
<dbReference type="PROSITE" id="PS51233">
    <property type="entry name" value="VWFD"/>
    <property type="match status" value="1"/>
</dbReference>
<feature type="domain" description="VWFD" evidence="3">
    <location>
        <begin position="1"/>
        <end position="165"/>
    </location>
</feature>
<evidence type="ECO:0000313" key="5">
    <source>
        <dbReference type="Proteomes" id="UP000190648"/>
    </source>
</evidence>
<dbReference type="Proteomes" id="UP000190648">
    <property type="component" value="Unassembled WGS sequence"/>
</dbReference>
<gene>
    <name evidence="4" type="ORF">AV530_012288</name>
</gene>
<sequence>MTTFDGAAGLLPASGTYKMAALCDERSPDWFKVVVEVSECRDDAVPAAAAIFVFFREAFITVNSNMEVWVNGLFTRPPAAVSDAVSLSAAGGNVTVSHVAGVAVLFGPTGEVTVTVGASLANQLCAPCGNFNGDAGDDLKLPDGRAARDVAEVVDAWKAKDFMGW</sequence>
<dbReference type="InterPro" id="IPR001846">
    <property type="entry name" value="VWF_type-D"/>
</dbReference>
<dbReference type="OrthoDB" id="6236007at2759"/>
<dbReference type="AlphaFoldDB" id="A0A1V4KCU7"/>
<evidence type="ECO:0000259" key="3">
    <source>
        <dbReference type="PROSITE" id="PS51233"/>
    </source>
</evidence>
<dbReference type="EMBL" id="LSYS01003805">
    <property type="protein sequence ID" value="OPJ82215.1"/>
    <property type="molecule type" value="Genomic_DNA"/>
</dbReference>
<keyword evidence="1" id="KW-1015">Disulfide bond</keyword>
<keyword evidence="5" id="KW-1185">Reference proteome</keyword>
<evidence type="ECO:0000256" key="2">
    <source>
        <dbReference type="ARBA" id="ARBA00023180"/>
    </source>
</evidence>
<organism evidence="4 5">
    <name type="scientific">Patagioenas fasciata monilis</name>
    <dbReference type="NCBI Taxonomy" id="372326"/>
    <lineage>
        <taxon>Eukaryota</taxon>
        <taxon>Metazoa</taxon>
        <taxon>Chordata</taxon>
        <taxon>Craniata</taxon>
        <taxon>Vertebrata</taxon>
        <taxon>Euteleostomi</taxon>
        <taxon>Archelosauria</taxon>
        <taxon>Archosauria</taxon>
        <taxon>Dinosauria</taxon>
        <taxon>Saurischia</taxon>
        <taxon>Theropoda</taxon>
        <taxon>Coelurosauria</taxon>
        <taxon>Aves</taxon>
        <taxon>Neognathae</taxon>
        <taxon>Neoaves</taxon>
        <taxon>Columbimorphae</taxon>
        <taxon>Columbiformes</taxon>
        <taxon>Columbidae</taxon>
        <taxon>Patagioenas</taxon>
    </lineage>
</organism>
<dbReference type="PANTHER" id="PTHR11339">
    <property type="entry name" value="EXTRACELLULAR MATRIX GLYCOPROTEIN RELATED"/>
    <property type="match status" value="1"/>
</dbReference>
<dbReference type="Pfam" id="PF00094">
    <property type="entry name" value="VWD"/>
    <property type="match status" value="1"/>
</dbReference>
<keyword evidence="2" id="KW-0325">Glycoprotein</keyword>
<comment type="caution">
    <text evidence="4">The sequence shown here is derived from an EMBL/GenBank/DDBJ whole genome shotgun (WGS) entry which is preliminary data.</text>
</comment>
<reference evidence="4 5" key="1">
    <citation type="submission" date="2016-02" db="EMBL/GenBank/DDBJ databases">
        <title>Band-tailed pigeon sequencing and assembly.</title>
        <authorList>
            <person name="Soares A.E."/>
            <person name="Novak B.J."/>
            <person name="Rice E.S."/>
            <person name="O'Connell B."/>
            <person name="Chang D."/>
            <person name="Weber S."/>
            <person name="Shapiro B."/>
        </authorList>
    </citation>
    <scope>NUCLEOTIDE SEQUENCE [LARGE SCALE GENOMIC DNA]</scope>
    <source>
        <strain evidence="4">BTP2013</strain>
        <tissue evidence="4">Blood</tissue>
    </source>
</reference>
<evidence type="ECO:0000256" key="1">
    <source>
        <dbReference type="ARBA" id="ARBA00023157"/>
    </source>
</evidence>
<dbReference type="InterPro" id="IPR050780">
    <property type="entry name" value="Mucin_vWF_Thrombospondin_sf"/>
</dbReference>
<dbReference type="STRING" id="372326.A0A1V4KCU7"/>
<protein>
    <submittedName>
        <fullName evidence="4">Kielin/chordin-like protein</fullName>
    </submittedName>
</protein>